<organism evidence="2 3">
    <name type="scientific">Phomopsis amygdali</name>
    <name type="common">Fusicoccum amygdali</name>
    <dbReference type="NCBI Taxonomy" id="1214568"/>
    <lineage>
        <taxon>Eukaryota</taxon>
        <taxon>Fungi</taxon>
        <taxon>Dikarya</taxon>
        <taxon>Ascomycota</taxon>
        <taxon>Pezizomycotina</taxon>
        <taxon>Sordariomycetes</taxon>
        <taxon>Sordariomycetidae</taxon>
        <taxon>Diaporthales</taxon>
        <taxon>Diaporthaceae</taxon>
        <taxon>Diaporthe</taxon>
    </lineage>
</organism>
<name>A0AAD9SFF1_PHOAM</name>
<feature type="compositionally biased region" description="Low complexity" evidence="1">
    <location>
        <begin position="264"/>
        <end position="281"/>
    </location>
</feature>
<feature type="compositionally biased region" description="Basic and acidic residues" evidence="1">
    <location>
        <begin position="387"/>
        <end position="400"/>
    </location>
</feature>
<protein>
    <submittedName>
        <fullName evidence="2">Uncharacterized protein</fullName>
    </submittedName>
</protein>
<feature type="region of interest" description="Disordered" evidence="1">
    <location>
        <begin position="373"/>
        <end position="413"/>
    </location>
</feature>
<keyword evidence="3" id="KW-1185">Reference proteome</keyword>
<dbReference type="EMBL" id="JAUJFL010000004">
    <property type="protein sequence ID" value="KAK2605745.1"/>
    <property type="molecule type" value="Genomic_DNA"/>
</dbReference>
<evidence type="ECO:0000256" key="1">
    <source>
        <dbReference type="SAM" id="MobiDB-lite"/>
    </source>
</evidence>
<sequence>MAIHADFQGRHDPNSAVKTSSSGHTGRPPPEGASPLFPSAPSSPLPSPGTQGHHAFTPPERPPDLTRTAPKRRRALHDVDGPFTGSLGCKKRRLRRDLITSRLSRPYSSPATHILNREAAAGAKRFLKMAAAAAAKKLTTVVVPTPPTGDWNSGRAVAAAQVATVVPANSIHHLAPAEMVRRAAIMNRFRIRVCDEARERGDRTDLEMTAGAALLRAGPGSHGVGFVTTSKAMTAPRPPDPPAQEQSSRHIGAASHWATAAPPSRAAHLTATTSAAESSSAVHPARPAVRWSPPSNLSKHARPCDAGRVSPRLRPLRSPELTAQRSHADFGGLDEDELSFPATDYSDDFLENESDEVYTDFGAIFGGGRCGDGADGSETIGEGKGPANEDGHAGSEHFEDYMDDLDGIPWGAR</sequence>
<proteinExistence type="predicted"/>
<dbReference type="Proteomes" id="UP001265746">
    <property type="component" value="Unassembled WGS sequence"/>
</dbReference>
<feature type="region of interest" description="Disordered" evidence="1">
    <location>
        <begin position="231"/>
        <end position="312"/>
    </location>
</feature>
<evidence type="ECO:0000313" key="2">
    <source>
        <dbReference type="EMBL" id="KAK2605745.1"/>
    </source>
</evidence>
<feature type="region of interest" description="Disordered" evidence="1">
    <location>
        <begin position="1"/>
        <end position="67"/>
    </location>
</feature>
<evidence type="ECO:0000313" key="3">
    <source>
        <dbReference type="Proteomes" id="UP001265746"/>
    </source>
</evidence>
<accession>A0AAD9SFF1</accession>
<comment type="caution">
    <text evidence="2">The sequence shown here is derived from an EMBL/GenBank/DDBJ whole genome shotgun (WGS) entry which is preliminary data.</text>
</comment>
<dbReference type="AlphaFoldDB" id="A0AAD9SFF1"/>
<gene>
    <name evidence="2" type="ORF">N8I77_008560</name>
</gene>
<reference evidence="2" key="1">
    <citation type="submission" date="2023-06" db="EMBL/GenBank/DDBJ databases">
        <authorList>
            <person name="Noh H."/>
        </authorList>
    </citation>
    <scope>NUCLEOTIDE SEQUENCE</scope>
    <source>
        <strain evidence="2">DUCC20226</strain>
    </source>
</reference>